<accession>A0AAF5HXM7</accession>
<dbReference type="EC" id="2.7.11.1" evidence="1"/>
<dbReference type="Pfam" id="PF05773">
    <property type="entry name" value="RWD"/>
    <property type="match status" value="1"/>
</dbReference>
<comment type="similarity">
    <text evidence="7">Belongs to the protein kinase superfamily. Ser/Thr protein kinase family. GCN2 subfamily.</text>
</comment>
<evidence type="ECO:0000313" key="16">
    <source>
        <dbReference type="Proteomes" id="UP000035681"/>
    </source>
</evidence>
<dbReference type="SMART" id="SM00220">
    <property type="entry name" value="S_TKc"/>
    <property type="match status" value="1"/>
</dbReference>
<organism evidence="16 17">
    <name type="scientific">Strongyloides stercoralis</name>
    <name type="common">Threadworm</name>
    <dbReference type="NCBI Taxonomy" id="6248"/>
    <lineage>
        <taxon>Eukaryota</taxon>
        <taxon>Metazoa</taxon>
        <taxon>Ecdysozoa</taxon>
        <taxon>Nematoda</taxon>
        <taxon>Chromadorea</taxon>
        <taxon>Rhabditida</taxon>
        <taxon>Tylenchina</taxon>
        <taxon>Panagrolaimomorpha</taxon>
        <taxon>Strongyloidoidea</taxon>
        <taxon>Strongyloididae</taxon>
        <taxon>Strongyloides</taxon>
    </lineage>
</organism>
<evidence type="ECO:0000256" key="10">
    <source>
        <dbReference type="PIRSR" id="PIRSR000660-1"/>
    </source>
</evidence>
<evidence type="ECO:0000259" key="14">
    <source>
        <dbReference type="PROSITE" id="PS50011"/>
    </source>
</evidence>
<evidence type="ECO:0000256" key="7">
    <source>
        <dbReference type="ARBA" id="ARBA00037982"/>
    </source>
</evidence>
<dbReference type="AlphaFoldDB" id="A0AAF5HXM7"/>
<evidence type="ECO:0000313" key="17">
    <source>
        <dbReference type="WBParaSite" id="TCONS_00001023.p1"/>
    </source>
</evidence>
<dbReference type="InterPro" id="IPR008271">
    <property type="entry name" value="Ser/Thr_kinase_AS"/>
</dbReference>
<keyword evidence="2" id="KW-0723">Serine/threonine-protein kinase</keyword>
<dbReference type="PROSITE" id="PS00108">
    <property type="entry name" value="PROTEIN_KINASE_ST"/>
    <property type="match status" value="1"/>
</dbReference>
<proteinExistence type="inferred from homology"/>
<dbReference type="SMART" id="SM00591">
    <property type="entry name" value="RWD"/>
    <property type="match status" value="1"/>
</dbReference>
<dbReference type="InterPro" id="IPR006575">
    <property type="entry name" value="RWD_dom"/>
</dbReference>
<dbReference type="Pfam" id="PF00069">
    <property type="entry name" value="Pkinase"/>
    <property type="match status" value="2"/>
</dbReference>
<evidence type="ECO:0000256" key="1">
    <source>
        <dbReference type="ARBA" id="ARBA00012513"/>
    </source>
</evidence>
<dbReference type="InterPro" id="IPR045864">
    <property type="entry name" value="aa-tRNA-synth_II/BPL/LPL"/>
</dbReference>
<dbReference type="CDD" id="cd23823">
    <property type="entry name" value="RWD_GCN2"/>
    <property type="match status" value="1"/>
</dbReference>
<feature type="compositionally biased region" description="Acidic residues" evidence="13">
    <location>
        <begin position="721"/>
        <end position="732"/>
    </location>
</feature>
<dbReference type="GO" id="GO:0004694">
    <property type="term" value="F:eukaryotic translation initiation factor 2alpha kinase activity"/>
    <property type="evidence" value="ECO:0007669"/>
    <property type="project" value="InterPro"/>
</dbReference>
<keyword evidence="4 11" id="KW-0547">Nucleotide-binding</keyword>
<dbReference type="GO" id="GO:1990625">
    <property type="term" value="P:negative regulation of cytoplasmic translational initiation in response to stress"/>
    <property type="evidence" value="ECO:0007669"/>
    <property type="project" value="TreeGrafter"/>
</dbReference>
<evidence type="ECO:0000256" key="4">
    <source>
        <dbReference type="ARBA" id="ARBA00022741"/>
    </source>
</evidence>
<evidence type="ECO:0000256" key="2">
    <source>
        <dbReference type="ARBA" id="ARBA00022527"/>
    </source>
</evidence>
<evidence type="ECO:0000256" key="13">
    <source>
        <dbReference type="SAM" id="MobiDB-lite"/>
    </source>
</evidence>
<dbReference type="InterPro" id="IPR016255">
    <property type="entry name" value="Gcn2"/>
</dbReference>
<dbReference type="InterPro" id="IPR016135">
    <property type="entry name" value="UBQ-conjugating_enzyme/RWD"/>
</dbReference>
<feature type="domain" description="Protein kinase" evidence="14">
    <location>
        <begin position="597"/>
        <end position="1100"/>
    </location>
</feature>
<feature type="binding site" evidence="11">
    <location>
        <begin position="603"/>
        <end position="611"/>
    </location>
    <ligand>
        <name>ATP</name>
        <dbReference type="ChEBI" id="CHEBI:30616"/>
    </ligand>
</feature>
<evidence type="ECO:0000256" key="3">
    <source>
        <dbReference type="ARBA" id="ARBA00022679"/>
    </source>
</evidence>
<evidence type="ECO:0000259" key="15">
    <source>
        <dbReference type="PROSITE" id="PS50908"/>
    </source>
</evidence>
<keyword evidence="5" id="KW-0418">Kinase</keyword>
<keyword evidence="3" id="KW-0808">Transferase</keyword>
<evidence type="ECO:0000256" key="12">
    <source>
        <dbReference type="PROSITE-ProRule" id="PRU10141"/>
    </source>
</evidence>
<dbReference type="PROSITE" id="PS50011">
    <property type="entry name" value="PROTEIN_KINASE_DOM"/>
    <property type="match status" value="1"/>
</dbReference>
<dbReference type="InterPro" id="IPR050339">
    <property type="entry name" value="CC_SR_Kinase"/>
</dbReference>
<dbReference type="PROSITE" id="PS00107">
    <property type="entry name" value="PROTEIN_KINASE_ATP"/>
    <property type="match status" value="1"/>
</dbReference>
<sequence>KKMVHSKNINSMSSEPRLPIEKPRKNYQIIQEEEIMVLKSMYPDSILSLKTITAWKTWQPIDICMIVKPTESTSRHEVDKKENVNRKVGLSLEKINNEIFVKIQFICNTVYPDSVPSIRIIESNCIDDKDKDRLLNGLNKKAFEKKGDPMIADLYAEASDFLYELKKPTTKNLHEKMLVKEAEKCIQMSRENDIINKATYEEVEAETKRRQKERESILEEKEFYERKRLESLNKPKTLGAVGEGEMITCLDGQVKTFYIQKGEGNEVISTRRKVTSNHVKEFTVIDQVSQVYVSEWTFQWKDHSKKIQQFGKKSNNIPNSPSKVQQPDFGNFFNDLNRFIDTAKMTLVNVNNTDQSVYPYIFLTKKEIVNEPNHIHWKVIVGQLINRSDRSLEDVFDHLEQSEYGEILIPRVACQAVCALKWLHEEKLIHGRLGLDCIWLTSNDCIRISDWFVTGRLAKFAEEWDHLVKDCRPKLYRNGSSTETDNSTIECQIYGRSTKTDLVNLGRVLQVMSGRIQKIKNQKNLLQVQPSNSLQQKEVDLNNFIQECDRVKSIDQLCNHTFLNHNLLTMPRSWFPGASKKDIEDLAKFDNDRLTDFFLVSYLGKGGFGEVLLANNKLDGNNYAIKRIPLFLSSKEMQKKIINEARLFSKLHHPNVVRYYNAWVSKCVVCKDDNNKNDDKFNTEEKKSFKDVVNNDKVEVIQDSYADWEPSYAYKDTEYTSTEESENEESEEISEKDNSIKTPLSRKLTLPIQAPPYNGAFRKTSRTIFATPQGLNMTSQSNLNRSHDHDIVSENEHISESSDFEVLFENEEVEEEDDSVVTDHLSTLSQLTVGRRSVTSDIIPSDVGELRSCIETGDEISSEDGVVKENEKSEKTFEILFIQMEYCEKQTLRNLIDSGNLMTNPEEIWRLFREMLAGLDYIHKKAMIHRDIKPLNIFIDAHNRVKIGDFGLATIDVNGRRNQVQLNLSDHTVTSSNPDEVLSQSGGDLTHDVGTALYIAPEIHADSGVGGKPYTSKIDVYSLGVVLFEMFYRPLPLGMERLVILPKLRNSLEFPGDFGCEITTTQVKKAKDVITWMLQKDQNKRPSISDLIKSDRVPLVGVEENEIQIAVKEILRNKRSTLNKWMYDTIFSVDSPFAMRHIFDKKTCLSLKDASGQRVLEYIKKQMSEFFYLHGFTPYDCHTLIPEFSDSNGKNKLSRTRSYKVVDKSGLILNLISDLRRNFVRVCARNGIDNVKRFCYGKIFSQVDDLPGTHPVERINCATDIIGSQESCNELTGELLFIMANIPKQIIVLKTMKTILRIGDIRLYYAICKHIGITNDQLINSVKSTLAQFSMQTKDISHDEKIRRLLVAGLTKTVASSLLKFMESYLSLDLMKNGLIKQLQNSRYEEVQKIAKDVINDLVKIMECYEFLSTSSKRQQSTIIFDPSIIVKSDLYSTSLSAIVSIYIPKFDGNESYKPCHIITGGRYDKYLESKRQVDDKKPLQSTCAMGFSIDLSVISYLITNHLYKTGFCIPTFSTLVGYTDTKSLKNEAYKLLGELWKNGISGDVYHKPISNTEDAIEICKERGIKNLLLVVDKDSILVTENEGLQYGKNSPEYHSIHQQKFSIEDAVDYLVTCEEYSFDQINNGVFQNIVGTPSSNGPRRTRIRSRNNSNQNDRESVAINDAGRNTTTISTPSHITATFTNNADIIYALSEKPSHIIKRKIESFIRNNFNEIIMTFSSKQRIIIIVSDVSTDLLRNIVANIDVHCSAEYFDSVYAEILINCKVGKSKIKSSADVLGVELKKYLFTTIFQKVIILCSTQDEKFYKILC</sequence>
<keyword evidence="6 11" id="KW-0067">ATP-binding</keyword>
<dbReference type="PANTHER" id="PTHR11042">
    <property type="entry name" value="EUKARYOTIC TRANSLATION INITIATION FACTOR 2-ALPHA KINASE EIF2-ALPHA KINASE -RELATED"/>
    <property type="match status" value="1"/>
</dbReference>
<feature type="region of interest" description="Disordered" evidence="13">
    <location>
        <begin position="718"/>
        <end position="747"/>
    </location>
</feature>
<dbReference type="InterPro" id="IPR017441">
    <property type="entry name" value="Protein_kinase_ATP_BS"/>
</dbReference>
<feature type="domain" description="RWD" evidence="15">
    <location>
        <begin position="33"/>
        <end position="165"/>
    </location>
</feature>
<dbReference type="Proteomes" id="UP000035681">
    <property type="component" value="Unplaced"/>
</dbReference>
<dbReference type="WBParaSite" id="TCONS_00001023.p1">
    <property type="protein sequence ID" value="TCONS_00001023.p1"/>
    <property type="gene ID" value="XLOC_000965"/>
</dbReference>
<dbReference type="GO" id="GO:0000077">
    <property type="term" value="P:DNA damage checkpoint signaling"/>
    <property type="evidence" value="ECO:0007669"/>
    <property type="project" value="InterPro"/>
</dbReference>
<dbReference type="SUPFAM" id="SSF56112">
    <property type="entry name" value="Protein kinase-like (PK-like)"/>
    <property type="match status" value="2"/>
</dbReference>
<keyword evidence="16" id="KW-1185">Reference proteome</keyword>
<dbReference type="InterPro" id="IPR000719">
    <property type="entry name" value="Prot_kinase_dom"/>
</dbReference>
<dbReference type="GO" id="GO:0005524">
    <property type="term" value="F:ATP binding"/>
    <property type="evidence" value="ECO:0007669"/>
    <property type="project" value="UniProtKB-UniRule"/>
</dbReference>
<name>A0AAF5HXM7_STRER</name>
<feature type="region of interest" description="Disordered" evidence="13">
    <location>
        <begin position="1634"/>
        <end position="1672"/>
    </location>
</feature>
<evidence type="ECO:0000256" key="5">
    <source>
        <dbReference type="ARBA" id="ARBA00022777"/>
    </source>
</evidence>
<evidence type="ECO:0000256" key="11">
    <source>
        <dbReference type="PIRSR" id="PIRSR000660-2"/>
    </source>
</evidence>
<dbReference type="Gene3D" id="1.10.510.10">
    <property type="entry name" value="Transferase(Phosphotransferase) domain 1"/>
    <property type="match status" value="2"/>
</dbReference>
<dbReference type="Gene3D" id="3.30.930.10">
    <property type="entry name" value="Bira Bifunctional Protein, Domain 2"/>
    <property type="match status" value="1"/>
</dbReference>
<dbReference type="InterPro" id="IPR011009">
    <property type="entry name" value="Kinase-like_dom_sf"/>
</dbReference>
<dbReference type="Gene3D" id="3.30.200.20">
    <property type="entry name" value="Phosphorylase Kinase, domain 1"/>
    <property type="match status" value="1"/>
</dbReference>
<comment type="catalytic activity">
    <reaction evidence="9">
        <text>L-seryl-[protein] + ATP = O-phospho-L-seryl-[protein] + ADP + H(+)</text>
        <dbReference type="Rhea" id="RHEA:17989"/>
        <dbReference type="Rhea" id="RHEA-COMP:9863"/>
        <dbReference type="Rhea" id="RHEA-COMP:11604"/>
        <dbReference type="ChEBI" id="CHEBI:15378"/>
        <dbReference type="ChEBI" id="CHEBI:29999"/>
        <dbReference type="ChEBI" id="CHEBI:30616"/>
        <dbReference type="ChEBI" id="CHEBI:83421"/>
        <dbReference type="ChEBI" id="CHEBI:456216"/>
        <dbReference type="EC" id="2.7.11.1"/>
    </reaction>
</comment>
<feature type="active site" description="Proton acceptor" evidence="10">
    <location>
        <position position="931"/>
    </location>
</feature>
<dbReference type="Gene3D" id="3.10.110.10">
    <property type="entry name" value="Ubiquitin Conjugating Enzyme"/>
    <property type="match status" value="1"/>
</dbReference>
<evidence type="ECO:0000256" key="9">
    <source>
        <dbReference type="ARBA" id="ARBA00048679"/>
    </source>
</evidence>
<evidence type="ECO:0000256" key="6">
    <source>
        <dbReference type="ARBA" id="ARBA00022840"/>
    </source>
</evidence>
<dbReference type="PIRSF" id="PIRSF000660">
    <property type="entry name" value="Ser/Thr_PK_GCN2"/>
    <property type="match status" value="1"/>
</dbReference>
<dbReference type="SUPFAM" id="SSF54495">
    <property type="entry name" value="UBC-like"/>
    <property type="match status" value="1"/>
</dbReference>
<reference evidence="17" key="1">
    <citation type="submission" date="2024-02" db="UniProtKB">
        <authorList>
            <consortium name="WormBaseParasite"/>
        </authorList>
    </citation>
    <scope>IDENTIFICATION</scope>
</reference>
<protein>
    <recommendedName>
        <fullName evidence="1">non-specific serine/threonine protein kinase</fullName>
        <ecNumber evidence="1">2.7.11.1</ecNumber>
    </recommendedName>
</protein>
<dbReference type="PROSITE" id="PS50908">
    <property type="entry name" value="RWD"/>
    <property type="match status" value="1"/>
</dbReference>
<dbReference type="PANTHER" id="PTHR11042:SF136">
    <property type="entry name" value="EIF-2-ALPHA KINASE GCN2"/>
    <property type="match status" value="1"/>
</dbReference>
<dbReference type="SUPFAM" id="SSF55681">
    <property type="entry name" value="Class II aaRS and biotin synthetases"/>
    <property type="match status" value="1"/>
</dbReference>
<comment type="catalytic activity">
    <reaction evidence="8">
        <text>L-threonyl-[protein] + ATP = O-phospho-L-threonyl-[protein] + ADP + H(+)</text>
        <dbReference type="Rhea" id="RHEA:46608"/>
        <dbReference type="Rhea" id="RHEA-COMP:11060"/>
        <dbReference type="Rhea" id="RHEA-COMP:11605"/>
        <dbReference type="ChEBI" id="CHEBI:15378"/>
        <dbReference type="ChEBI" id="CHEBI:30013"/>
        <dbReference type="ChEBI" id="CHEBI:30616"/>
        <dbReference type="ChEBI" id="CHEBI:61977"/>
        <dbReference type="ChEBI" id="CHEBI:456216"/>
        <dbReference type="EC" id="2.7.11.1"/>
    </reaction>
</comment>
<dbReference type="GO" id="GO:0005634">
    <property type="term" value="C:nucleus"/>
    <property type="evidence" value="ECO:0007669"/>
    <property type="project" value="TreeGrafter"/>
</dbReference>
<feature type="binding site" evidence="11 12">
    <location>
        <position position="626"/>
    </location>
    <ligand>
        <name>ATP</name>
        <dbReference type="ChEBI" id="CHEBI:30616"/>
    </ligand>
</feature>
<evidence type="ECO:0000256" key="8">
    <source>
        <dbReference type="ARBA" id="ARBA00047899"/>
    </source>
</evidence>
<dbReference type="GO" id="GO:0005829">
    <property type="term" value="C:cytosol"/>
    <property type="evidence" value="ECO:0007669"/>
    <property type="project" value="TreeGrafter"/>
</dbReference>